<evidence type="ECO:0000313" key="3">
    <source>
        <dbReference type="Proteomes" id="UP000319014"/>
    </source>
</evidence>
<keyword evidence="3" id="KW-1185">Reference proteome</keyword>
<dbReference type="SUPFAM" id="SSF56300">
    <property type="entry name" value="Metallo-dependent phosphatases"/>
    <property type="match status" value="1"/>
</dbReference>
<evidence type="ECO:0000313" key="2">
    <source>
        <dbReference type="EMBL" id="SMO68489.1"/>
    </source>
</evidence>
<dbReference type="AlphaFoldDB" id="A0A521D9V9"/>
<dbReference type="GO" id="GO:0016791">
    <property type="term" value="F:phosphatase activity"/>
    <property type="evidence" value="ECO:0007669"/>
    <property type="project" value="TreeGrafter"/>
</dbReference>
<dbReference type="EMBL" id="FXTK01000007">
    <property type="protein sequence ID" value="SMO68489.1"/>
    <property type="molecule type" value="Genomic_DNA"/>
</dbReference>
<dbReference type="PANTHER" id="PTHR42850">
    <property type="entry name" value="METALLOPHOSPHOESTERASE"/>
    <property type="match status" value="1"/>
</dbReference>
<dbReference type="InterPro" id="IPR004843">
    <property type="entry name" value="Calcineurin-like_PHP"/>
</dbReference>
<dbReference type="GO" id="GO:0110154">
    <property type="term" value="P:RNA decapping"/>
    <property type="evidence" value="ECO:0007669"/>
    <property type="project" value="TreeGrafter"/>
</dbReference>
<organism evidence="2 3">
    <name type="scientific">Paracoccus laeviglucosivorans</name>
    <dbReference type="NCBI Taxonomy" id="1197861"/>
    <lineage>
        <taxon>Bacteria</taxon>
        <taxon>Pseudomonadati</taxon>
        <taxon>Pseudomonadota</taxon>
        <taxon>Alphaproteobacteria</taxon>
        <taxon>Rhodobacterales</taxon>
        <taxon>Paracoccaceae</taxon>
        <taxon>Paracoccus</taxon>
    </lineage>
</organism>
<dbReference type="PANTHER" id="PTHR42850:SF4">
    <property type="entry name" value="ZINC-DEPENDENT ENDOPOLYPHOSPHATASE"/>
    <property type="match status" value="1"/>
</dbReference>
<name>A0A521D9V9_9RHOB</name>
<accession>A0A521D9V9</accession>
<dbReference type="OrthoDB" id="9807890at2"/>
<dbReference type="Proteomes" id="UP000319014">
    <property type="component" value="Unassembled WGS sequence"/>
</dbReference>
<gene>
    <name evidence="2" type="ORF">SAMN06265221_10741</name>
</gene>
<dbReference type="InterPro" id="IPR050126">
    <property type="entry name" value="Ap4A_hydrolase"/>
</dbReference>
<dbReference type="GO" id="GO:0005737">
    <property type="term" value="C:cytoplasm"/>
    <property type="evidence" value="ECO:0007669"/>
    <property type="project" value="TreeGrafter"/>
</dbReference>
<dbReference type="GO" id="GO:0008803">
    <property type="term" value="F:bis(5'-nucleosyl)-tetraphosphatase (symmetrical) activity"/>
    <property type="evidence" value="ECO:0007669"/>
    <property type="project" value="TreeGrafter"/>
</dbReference>
<dbReference type="InterPro" id="IPR029052">
    <property type="entry name" value="Metallo-depent_PP-like"/>
</dbReference>
<sequence>MRTYAIGDIHGQLELLKAVHDRIARDDAAHGGGGVIVHVGDLIDRGPDSRGVVDYLMRGQAEGRPWIVLKGNHDRFLVRFLQTPEWVDPGLTSGLHWLDHQNLGAGPTLASYGVERGTRHHADVLADARAAVPRAHVDWLDALPLYHQIDGAVIVHAGLRPGVALKEQAEHDLLWIRKGFLDNADNHGTLVVHGHTVVERVTHFGNRLAIDTGAAYGGPLSVVVFDQDGLHELTQNGRAPVLREAVAVG</sequence>
<feature type="domain" description="Calcineurin-like phosphoesterase" evidence="1">
    <location>
        <begin position="1"/>
        <end position="208"/>
    </location>
</feature>
<dbReference type="Pfam" id="PF00149">
    <property type="entry name" value="Metallophos"/>
    <property type="match status" value="1"/>
</dbReference>
<evidence type="ECO:0000259" key="1">
    <source>
        <dbReference type="Pfam" id="PF00149"/>
    </source>
</evidence>
<dbReference type="RefSeq" id="WP_142663043.1">
    <property type="nucleotide sequence ID" value="NZ_FXTK01000007.1"/>
</dbReference>
<dbReference type="Gene3D" id="3.60.21.10">
    <property type="match status" value="1"/>
</dbReference>
<reference evidence="2 3" key="1">
    <citation type="submission" date="2017-05" db="EMBL/GenBank/DDBJ databases">
        <authorList>
            <person name="Varghese N."/>
            <person name="Submissions S."/>
        </authorList>
    </citation>
    <scope>NUCLEOTIDE SEQUENCE [LARGE SCALE GENOMIC DNA]</scope>
    <source>
        <strain evidence="2 3">DSM 100094</strain>
    </source>
</reference>
<proteinExistence type="predicted"/>
<protein>
    <submittedName>
        <fullName evidence="2">Serine/threonine protein phosphatase 1</fullName>
    </submittedName>
</protein>